<feature type="transmembrane region" description="Helical" evidence="2">
    <location>
        <begin position="6"/>
        <end position="27"/>
    </location>
</feature>
<evidence type="ECO:0000313" key="4">
    <source>
        <dbReference type="Proteomes" id="UP000241229"/>
    </source>
</evidence>
<keyword evidence="2" id="KW-0812">Transmembrane</keyword>
<keyword evidence="2" id="KW-0472">Membrane</keyword>
<evidence type="ECO:0000313" key="3">
    <source>
        <dbReference type="EMBL" id="PSJ60012.1"/>
    </source>
</evidence>
<dbReference type="AlphaFoldDB" id="A0A2P7SBX4"/>
<comment type="caution">
    <text evidence="3">The sequence shown here is derived from an EMBL/GenBank/DDBJ whole genome shotgun (WGS) entry which is preliminary data.</text>
</comment>
<sequence length="85" mass="9530">MLDSSLWVLVTIAGPAILAAAVAFALIKQRKLTPAERSELREAVDEPYVDTEENDGCLIRVDTEKRKGETNPRSRRFDRLAGTMR</sequence>
<accession>A0A2P7SBX4</accession>
<feature type="region of interest" description="Disordered" evidence="1">
    <location>
        <begin position="64"/>
        <end position="85"/>
    </location>
</feature>
<name>A0A2P7SBX4_9HYPH</name>
<evidence type="ECO:0000256" key="1">
    <source>
        <dbReference type="SAM" id="MobiDB-lite"/>
    </source>
</evidence>
<dbReference type="EMBL" id="PXYK01000010">
    <property type="protein sequence ID" value="PSJ60012.1"/>
    <property type="molecule type" value="Genomic_DNA"/>
</dbReference>
<proteinExistence type="predicted"/>
<feature type="compositionally biased region" description="Basic and acidic residues" evidence="1">
    <location>
        <begin position="64"/>
        <end position="79"/>
    </location>
</feature>
<keyword evidence="2" id="KW-1133">Transmembrane helix</keyword>
<gene>
    <name evidence="3" type="ORF">C7I84_11960</name>
</gene>
<evidence type="ECO:0000256" key="2">
    <source>
        <dbReference type="SAM" id="Phobius"/>
    </source>
</evidence>
<reference evidence="3 4" key="1">
    <citation type="submission" date="2018-03" db="EMBL/GenBank/DDBJ databases">
        <title>The draft genome of Mesorhizobium sp. 6GN-30.</title>
        <authorList>
            <person name="Liu L."/>
            <person name="Li L."/>
            <person name="Wang T."/>
            <person name="Zhang X."/>
            <person name="Liang L."/>
        </authorList>
    </citation>
    <scope>NUCLEOTIDE SEQUENCE [LARGE SCALE GENOMIC DNA]</scope>
    <source>
        <strain evidence="3 4">6GN30</strain>
    </source>
</reference>
<organism evidence="3 4">
    <name type="scientific">Kumtagia ephedrae</name>
    <dbReference type="NCBI Taxonomy" id="2116701"/>
    <lineage>
        <taxon>Bacteria</taxon>
        <taxon>Pseudomonadati</taxon>
        <taxon>Pseudomonadota</taxon>
        <taxon>Alphaproteobacteria</taxon>
        <taxon>Hyphomicrobiales</taxon>
        <taxon>Phyllobacteriaceae</taxon>
        <taxon>Kumtagia</taxon>
    </lineage>
</organism>
<keyword evidence="4" id="KW-1185">Reference proteome</keyword>
<protein>
    <submittedName>
        <fullName evidence="3">Uncharacterized protein</fullName>
    </submittedName>
</protein>
<dbReference type="Proteomes" id="UP000241229">
    <property type="component" value="Unassembled WGS sequence"/>
</dbReference>